<organism evidence="1">
    <name type="scientific">marine metagenome</name>
    <dbReference type="NCBI Taxonomy" id="408172"/>
    <lineage>
        <taxon>unclassified sequences</taxon>
        <taxon>metagenomes</taxon>
        <taxon>ecological metagenomes</taxon>
    </lineage>
</organism>
<dbReference type="InterPro" id="IPR043519">
    <property type="entry name" value="NT_sf"/>
</dbReference>
<sequence>MRINEVILHEEMLDVKSVVTSSIKKLDKVFKSGNYELRIVGGAVRDIALGK</sequence>
<reference evidence="1" key="1">
    <citation type="submission" date="2018-05" db="EMBL/GenBank/DDBJ databases">
        <authorList>
            <person name="Lanie J.A."/>
            <person name="Ng W.-L."/>
            <person name="Kazmierczak K.M."/>
            <person name="Andrzejewski T.M."/>
            <person name="Davidsen T.M."/>
            <person name="Wayne K.J."/>
            <person name="Tettelin H."/>
            <person name="Glass J.I."/>
            <person name="Rusch D."/>
            <person name="Podicherti R."/>
            <person name="Tsui H.-C.T."/>
            <person name="Winkler M.E."/>
        </authorList>
    </citation>
    <scope>NUCLEOTIDE SEQUENCE</scope>
</reference>
<evidence type="ECO:0008006" key="2">
    <source>
        <dbReference type="Google" id="ProtNLM"/>
    </source>
</evidence>
<dbReference type="AlphaFoldDB" id="A0A382SW98"/>
<protein>
    <recommendedName>
        <fullName evidence="2">Poly A polymerase head domain-containing protein</fullName>
    </recommendedName>
</protein>
<name>A0A382SW98_9ZZZZ</name>
<accession>A0A382SW98</accession>
<dbReference type="Gene3D" id="3.30.460.10">
    <property type="entry name" value="Beta Polymerase, domain 2"/>
    <property type="match status" value="1"/>
</dbReference>
<feature type="non-terminal residue" evidence="1">
    <location>
        <position position="51"/>
    </location>
</feature>
<evidence type="ECO:0000313" key="1">
    <source>
        <dbReference type="EMBL" id="SVD13191.1"/>
    </source>
</evidence>
<dbReference type="EMBL" id="UINC01131465">
    <property type="protein sequence ID" value="SVD13191.1"/>
    <property type="molecule type" value="Genomic_DNA"/>
</dbReference>
<proteinExistence type="predicted"/>
<gene>
    <name evidence="1" type="ORF">METZ01_LOCUS366045</name>
</gene>